<dbReference type="Proteomes" id="UP000603708">
    <property type="component" value="Unassembled WGS sequence"/>
</dbReference>
<evidence type="ECO:0000313" key="2">
    <source>
        <dbReference type="Proteomes" id="UP000603708"/>
    </source>
</evidence>
<sequence length="319" mass="35030">MINSSRDAEKWVLAFDASCDTCSAVSAVVADASDGKLEILPLSHPHVQKWRQRAMGPSPKWAPTLLRTRGEDVHAWTGLALSLALARRLGVRSSVRVLRALGELREQVNHDPSEARGAGVNRKKFLYFLGGTAAAIGLTATGQTSAFAKASENSKAHAWVQQNLSELPRTYEEITQYTIPYRRAIYQELSQHERSEAWLQHFRRFRAEHPDLSAKQERVIQELVDVTPKVFAEPGVHTAELSDITEAARRAFGPEEAAALMAQLGPDDGQSIRTANCQCSTVSDYCSGILFCEAIGCYASSTGCGSLYQYRCDGICNSL</sequence>
<comment type="caution">
    <text evidence="1">The sequence shown here is derived from an EMBL/GenBank/DDBJ whole genome shotgun (WGS) entry which is preliminary data.</text>
</comment>
<name>A0A919GN41_9ACTN</name>
<gene>
    <name evidence="1" type="ORF">GCM10018793_63750</name>
</gene>
<dbReference type="RefSeq" id="WP_189938119.1">
    <property type="nucleotide sequence ID" value="NZ_BNCD01000028.1"/>
</dbReference>
<proteinExistence type="predicted"/>
<dbReference type="AlphaFoldDB" id="A0A919GN41"/>
<keyword evidence="2" id="KW-1185">Reference proteome</keyword>
<dbReference type="NCBIfam" id="NF033852">
    <property type="entry name" value="fulvocin_rel"/>
    <property type="match status" value="1"/>
</dbReference>
<dbReference type="EMBL" id="BNCD01000028">
    <property type="protein sequence ID" value="GHH87546.1"/>
    <property type="molecule type" value="Genomic_DNA"/>
</dbReference>
<reference evidence="1" key="2">
    <citation type="submission" date="2020-09" db="EMBL/GenBank/DDBJ databases">
        <authorList>
            <person name="Sun Q."/>
            <person name="Ohkuma M."/>
        </authorList>
    </citation>
    <scope>NUCLEOTIDE SEQUENCE</scope>
    <source>
        <strain evidence="1">JCM 5069</strain>
    </source>
</reference>
<evidence type="ECO:0000313" key="1">
    <source>
        <dbReference type="EMBL" id="GHH87546.1"/>
    </source>
</evidence>
<protein>
    <recommendedName>
        <fullName evidence="3">Bacteriocin fulvocin C-related protein</fullName>
    </recommendedName>
</protein>
<evidence type="ECO:0008006" key="3">
    <source>
        <dbReference type="Google" id="ProtNLM"/>
    </source>
</evidence>
<accession>A0A919GN41</accession>
<reference evidence="1" key="1">
    <citation type="journal article" date="2014" name="Int. J. Syst. Evol. Microbiol.">
        <title>Complete genome sequence of Corynebacterium casei LMG S-19264T (=DSM 44701T), isolated from a smear-ripened cheese.</title>
        <authorList>
            <consortium name="US DOE Joint Genome Institute (JGI-PGF)"/>
            <person name="Walter F."/>
            <person name="Albersmeier A."/>
            <person name="Kalinowski J."/>
            <person name="Ruckert C."/>
        </authorList>
    </citation>
    <scope>NUCLEOTIDE SEQUENCE</scope>
    <source>
        <strain evidence="1">JCM 5069</strain>
    </source>
</reference>
<organism evidence="1 2">
    <name type="scientific">Streptomyces sulfonofaciens</name>
    <dbReference type="NCBI Taxonomy" id="68272"/>
    <lineage>
        <taxon>Bacteria</taxon>
        <taxon>Bacillati</taxon>
        <taxon>Actinomycetota</taxon>
        <taxon>Actinomycetes</taxon>
        <taxon>Kitasatosporales</taxon>
        <taxon>Streptomycetaceae</taxon>
        <taxon>Streptomyces</taxon>
    </lineage>
</organism>